<dbReference type="FunFam" id="3.20.20.140:FF:000005">
    <property type="entry name" value="TatD family hydrolase"/>
    <property type="match status" value="1"/>
</dbReference>
<feature type="binding site" evidence="3">
    <location>
        <position position="9"/>
    </location>
    <ligand>
        <name>a divalent metal cation</name>
        <dbReference type="ChEBI" id="CHEBI:60240"/>
        <label>1</label>
    </ligand>
</feature>
<feature type="binding site" evidence="3">
    <location>
        <position position="91"/>
    </location>
    <ligand>
        <name>a divalent metal cation</name>
        <dbReference type="ChEBI" id="CHEBI:60240"/>
        <label>1</label>
    </ligand>
</feature>
<dbReference type="Gene3D" id="3.20.20.140">
    <property type="entry name" value="Metal-dependent hydrolases"/>
    <property type="match status" value="1"/>
</dbReference>
<dbReference type="InterPro" id="IPR015991">
    <property type="entry name" value="TatD/YcfH-like"/>
</dbReference>
<feature type="binding site" evidence="3">
    <location>
        <position position="173"/>
    </location>
    <ligand>
        <name>a divalent metal cation</name>
        <dbReference type="ChEBI" id="CHEBI:60240"/>
        <label>2</label>
    </ligand>
</feature>
<dbReference type="GO" id="GO:0005829">
    <property type="term" value="C:cytosol"/>
    <property type="evidence" value="ECO:0007669"/>
    <property type="project" value="TreeGrafter"/>
</dbReference>
<dbReference type="SUPFAM" id="SSF51556">
    <property type="entry name" value="Metallo-dependent hydrolases"/>
    <property type="match status" value="1"/>
</dbReference>
<dbReference type="PIRSF" id="PIRSF005902">
    <property type="entry name" value="DNase_TatD"/>
    <property type="match status" value="1"/>
</dbReference>
<dbReference type="Pfam" id="PF01026">
    <property type="entry name" value="TatD_DNase"/>
    <property type="match status" value="1"/>
</dbReference>
<evidence type="ECO:0000313" key="5">
    <source>
        <dbReference type="Proteomes" id="UP000177122"/>
    </source>
</evidence>
<dbReference type="GO" id="GO:0004536">
    <property type="term" value="F:DNA nuclease activity"/>
    <property type="evidence" value="ECO:0007669"/>
    <property type="project" value="InterPro"/>
</dbReference>
<protein>
    <recommendedName>
        <fullName evidence="6">Hydrolase TatD</fullName>
    </recommendedName>
</protein>
<comment type="caution">
    <text evidence="4">The sequence shown here is derived from an EMBL/GenBank/DDBJ whole genome shotgun (WGS) entry which is preliminary data.</text>
</comment>
<evidence type="ECO:0000313" key="4">
    <source>
        <dbReference type="EMBL" id="OGZ06476.1"/>
    </source>
</evidence>
<gene>
    <name evidence="4" type="ORF">A2845_06175</name>
</gene>
<evidence type="ECO:0000256" key="2">
    <source>
        <dbReference type="ARBA" id="ARBA00022801"/>
    </source>
</evidence>
<proteinExistence type="predicted"/>
<dbReference type="InterPro" id="IPR001130">
    <property type="entry name" value="TatD-like"/>
</dbReference>
<dbReference type="Proteomes" id="UP000177122">
    <property type="component" value="Unassembled WGS sequence"/>
</dbReference>
<sequence length="272" mass="30697">MKYIDIHSHLNDKRFEEDLPLVLLRMRAAHVASIVVGTDKAMSLRAIALAEEHSDIWATIGVHPTDDPLETYDEAAYCKMAKHPRVVGIGECGIDYFRLEDDRARGRIENMDAEADRQQELFTRQMDLAAAVDKPLMIHGRPEKGSMDAYEDILHILKNGQERYGGRVKGNVHFFVGDTIIAKQFLDMGFTMSFTGVLTFSHDYDEVLKYIPLGSLHVETDAPYVAPAPYRGKRNEPAYVLETVRAVAEIKGIDSEIVTETLLENAKRIFCL</sequence>
<feature type="binding site" evidence="3">
    <location>
        <position position="7"/>
    </location>
    <ligand>
        <name>a divalent metal cation</name>
        <dbReference type="ChEBI" id="CHEBI:60240"/>
        <label>1</label>
    </ligand>
</feature>
<name>A0A1G2CYM2_9BACT</name>
<dbReference type="NCBIfam" id="TIGR00010">
    <property type="entry name" value="YchF/TatD family DNA exonuclease"/>
    <property type="match status" value="1"/>
</dbReference>
<dbReference type="PANTHER" id="PTHR46124">
    <property type="entry name" value="D-AMINOACYL-TRNA DEACYLASE"/>
    <property type="match status" value="1"/>
</dbReference>
<dbReference type="PANTHER" id="PTHR46124:SF2">
    <property type="entry name" value="D-AMINOACYL-TRNA DEACYLASE"/>
    <property type="match status" value="1"/>
</dbReference>
<reference evidence="4 5" key="1">
    <citation type="journal article" date="2016" name="Nat. Commun.">
        <title>Thousands of microbial genomes shed light on interconnected biogeochemical processes in an aquifer system.</title>
        <authorList>
            <person name="Anantharaman K."/>
            <person name="Brown C.T."/>
            <person name="Hug L.A."/>
            <person name="Sharon I."/>
            <person name="Castelle C.J."/>
            <person name="Probst A.J."/>
            <person name="Thomas B.C."/>
            <person name="Singh A."/>
            <person name="Wilkins M.J."/>
            <person name="Karaoz U."/>
            <person name="Brodie E.L."/>
            <person name="Williams K.H."/>
            <person name="Hubbard S.S."/>
            <person name="Banfield J.F."/>
        </authorList>
    </citation>
    <scope>NUCLEOTIDE SEQUENCE [LARGE SCALE GENOMIC DNA]</scope>
</reference>
<evidence type="ECO:0008006" key="6">
    <source>
        <dbReference type="Google" id="ProtNLM"/>
    </source>
</evidence>
<dbReference type="AlphaFoldDB" id="A0A1G2CYM2"/>
<dbReference type="InterPro" id="IPR032466">
    <property type="entry name" value="Metal_Hydrolase"/>
</dbReference>
<feature type="binding site" evidence="3">
    <location>
        <position position="221"/>
    </location>
    <ligand>
        <name>a divalent metal cation</name>
        <dbReference type="ChEBI" id="CHEBI:60240"/>
        <label>1</label>
    </ligand>
</feature>
<organism evidence="4 5">
    <name type="scientific">Candidatus Lloydbacteria bacterium RIFCSPHIGHO2_01_FULL_49_22</name>
    <dbReference type="NCBI Taxonomy" id="1798658"/>
    <lineage>
        <taxon>Bacteria</taxon>
        <taxon>Candidatus Lloydiibacteriota</taxon>
    </lineage>
</organism>
<dbReference type="EMBL" id="MHLI01000002">
    <property type="protein sequence ID" value="OGZ06476.1"/>
    <property type="molecule type" value="Genomic_DNA"/>
</dbReference>
<keyword evidence="1 3" id="KW-0479">Metal-binding</keyword>
<evidence type="ECO:0000256" key="3">
    <source>
        <dbReference type="PIRSR" id="PIRSR005902-1"/>
    </source>
</evidence>
<feature type="binding site" evidence="3">
    <location>
        <position position="139"/>
    </location>
    <ligand>
        <name>a divalent metal cation</name>
        <dbReference type="ChEBI" id="CHEBI:60240"/>
        <label>2</label>
    </ligand>
</feature>
<keyword evidence="2" id="KW-0378">Hydrolase</keyword>
<dbReference type="GO" id="GO:0046872">
    <property type="term" value="F:metal ion binding"/>
    <property type="evidence" value="ECO:0007669"/>
    <property type="project" value="UniProtKB-KW"/>
</dbReference>
<dbReference type="GO" id="GO:0016788">
    <property type="term" value="F:hydrolase activity, acting on ester bonds"/>
    <property type="evidence" value="ECO:0007669"/>
    <property type="project" value="InterPro"/>
</dbReference>
<evidence type="ECO:0000256" key="1">
    <source>
        <dbReference type="ARBA" id="ARBA00022723"/>
    </source>
</evidence>
<accession>A0A1G2CYM2</accession>
<dbReference type="CDD" id="cd01310">
    <property type="entry name" value="TatD_DNAse"/>
    <property type="match status" value="1"/>
</dbReference>